<evidence type="ECO:0000256" key="1">
    <source>
        <dbReference type="SAM" id="Coils"/>
    </source>
</evidence>
<dbReference type="EMBL" id="JAFBDQ010000006">
    <property type="protein sequence ID" value="MBM7556723.1"/>
    <property type="molecule type" value="Genomic_DNA"/>
</dbReference>
<dbReference type="RefSeq" id="WP_204701491.1">
    <property type="nucleotide sequence ID" value="NZ_JAFBDQ010000006.1"/>
</dbReference>
<gene>
    <name evidence="3" type="ORF">JOC47_001574</name>
</gene>
<dbReference type="Proteomes" id="UP000774000">
    <property type="component" value="Unassembled WGS sequence"/>
</dbReference>
<evidence type="ECO:0000313" key="4">
    <source>
        <dbReference type="Proteomes" id="UP000774000"/>
    </source>
</evidence>
<sequence>MDKIEINLGEENFKCNKMIATVKSDNHANMLEQLVAGSWTLGELITAKSNFENILDQQIYQSLTPEQQSLLDSIEEKEQKMQKNLVENLTAEEKELYQQLNDLSFNRSSTNKKIKKANKSKKNDPSNNQGDKVVDLNEYRSSSN</sequence>
<organism evidence="3 4">
    <name type="scientific">Halanaerobacter jeridensis</name>
    <dbReference type="NCBI Taxonomy" id="706427"/>
    <lineage>
        <taxon>Bacteria</taxon>
        <taxon>Bacillati</taxon>
        <taxon>Bacillota</taxon>
        <taxon>Clostridia</taxon>
        <taxon>Halanaerobiales</taxon>
        <taxon>Halobacteroidaceae</taxon>
        <taxon>Halanaerobacter</taxon>
    </lineage>
</organism>
<evidence type="ECO:0000313" key="3">
    <source>
        <dbReference type="EMBL" id="MBM7556723.1"/>
    </source>
</evidence>
<proteinExistence type="predicted"/>
<feature type="coiled-coil region" evidence="1">
    <location>
        <begin position="74"/>
        <end position="106"/>
    </location>
</feature>
<keyword evidence="1" id="KW-0175">Coiled coil</keyword>
<evidence type="ECO:0000256" key="2">
    <source>
        <dbReference type="SAM" id="MobiDB-lite"/>
    </source>
</evidence>
<protein>
    <submittedName>
        <fullName evidence="3">F0F1-type ATP synthase alpha subunit</fullName>
    </submittedName>
</protein>
<name>A0A938XPB8_9FIRM</name>
<accession>A0A938XPB8</accession>
<feature type="region of interest" description="Disordered" evidence="2">
    <location>
        <begin position="108"/>
        <end position="144"/>
    </location>
</feature>
<keyword evidence="4" id="KW-1185">Reference proteome</keyword>
<feature type="compositionally biased region" description="Basic residues" evidence="2">
    <location>
        <begin position="110"/>
        <end position="120"/>
    </location>
</feature>
<comment type="caution">
    <text evidence="3">The sequence shown here is derived from an EMBL/GenBank/DDBJ whole genome shotgun (WGS) entry which is preliminary data.</text>
</comment>
<reference evidence="3" key="1">
    <citation type="submission" date="2021-01" db="EMBL/GenBank/DDBJ databases">
        <title>Genomic Encyclopedia of Type Strains, Phase IV (KMG-IV): sequencing the most valuable type-strain genomes for metagenomic binning, comparative biology and taxonomic classification.</title>
        <authorList>
            <person name="Goeker M."/>
        </authorList>
    </citation>
    <scope>NUCLEOTIDE SEQUENCE</scope>
    <source>
        <strain evidence="3">DSM 23230</strain>
    </source>
</reference>
<dbReference type="AlphaFoldDB" id="A0A938XPB8"/>